<evidence type="ECO:0000259" key="1">
    <source>
        <dbReference type="Pfam" id="PF00501"/>
    </source>
</evidence>
<dbReference type="Pfam" id="PF00501">
    <property type="entry name" value="AMP-binding"/>
    <property type="match status" value="1"/>
</dbReference>
<accession>A0A5C6TY56</accession>
<organism evidence="2 3">
    <name type="scientific">Piscinibacter aquaticus</name>
    <dbReference type="NCBI Taxonomy" id="392597"/>
    <lineage>
        <taxon>Bacteria</taxon>
        <taxon>Pseudomonadati</taxon>
        <taxon>Pseudomonadota</taxon>
        <taxon>Betaproteobacteria</taxon>
        <taxon>Burkholderiales</taxon>
        <taxon>Sphaerotilaceae</taxon>
        <taxon>Piscinibacter</taxon>
    </lineage>
</organism>
<dbReference type="PANTHER" id="PTHR43767">
    <property type="entry name" value="LONG-CHAIN-FATTY-ACID--COA LIGASE"/>
    <property type="match status" value="1"/>
</dbReference>
<comment type="caution">
    <text evidence="2">The sequence shown here is derived from an EMBL/GenBank/DDBJ whole genome shotgun (WGS) entry which is preliminary data.</text>
</comment>
<keyword evidence="3" id="KW-1185">Reference proteome</keyword>
<dbReference type="InterPro" id="IPR020845">
    <property type="entry name" value="AMP-binding_CS"/>
</dbReference>
<dbReference type="Gene3D" id="3.30.300.30">
    <property type="match status" value="1"/>
</dbReference>
<dbReference type="InterPro" id="IPR050237">
    <property type="entry name" value="ATP-dep_AMP-bd_enzyme"/>
</dbReference>
<dbReference type="InterPro" id="IPR042099">
    <property type="entry name" value="ANL_N_sf"/>
</dbReference>
<dbReference type="InterPro" id="IPR045851">
    <property type="entry name" value="AMP-bd_C_sf"/>
</dbReference>
<dbReference type="EMBL" id="VOPW01000001">
    <property type="protein sequence ID" value="TXC65544.1"/>
    <property type="molecule type" value="Genomic_DNA"/>
</dbReference>
<evidence type="ECO:0000313" key="3">
    <source>
        <dbReference type="Proteomes" id="UP000321832"/>
    </source>
</evidence>
<proteinExistence type="predicted"/>
<dbReference type="Proteomes" id="UP000321832">
    <property type="component" value="Unassembled WGS sequence"/>
</dbReference>
<evidence type="ECO:0000313" key="2">
    <source>
        <dbReference type="EMBL" id="TXC65544.1"/>
    </source>
</evidence>
<dbReference type="SUPFAM" id="SSF56801">
    <property type="entry name" value="Acetyl-CoA synthetase-like"/>
    <property type="match status" value="1"/>
</dbReference>
<reference evidence="2 3" key="1">
    <citation type="submission" date="2019-08" db="EMBL/GenBank/DDBJ databases">
        <authorList>
            <person name="Khan S.A."/>
            <person name="Jeon C.O."/>
            <person name="Jeong S.E."/>
        </authorList>
    </citation>
    <scope>NUCLEOTIDE SEQUENCE [LARGE SCALE GENOMIC DNA]</scope>
    <source>
        <strain evidence="3">IMCC1728</strain>
    </source>
</reference>
<dbReference type="PROSITE" id="PS00455">
    <property type="entry name" value="AMP_BINDING"/>
    <property type="match status" value="1"/>
</dbReference>
<dbReference type="InterPro" id="IPR000873">
    <property type="entry name" value="AMP-dep_synth/lig_dom"/>
</dbReference>
<dbReference type="GO" id="GO:0016874">
    <property type="term" value="F:ligase activity"/>
    <property type="evidence" value="ECO:0007669"/>
    <property type="project" value="UniProtKB-KW"/>
</dbReference>
<sequence>MCSRPCCCTASSWRLGREHAPLNGTGDFPPGPALSCAFLASSERLAEKTALVCGDERLGYGEVRARVAGPAQALAAAGVQRGERVLIYLDNGIEFAVALHAVLALGAVIVPVSPQTKLDKLRFLLADTEAVALLTQASLAPVWQPMLAASPAPAVVWVAGALDNADPRCRPWPAPADAASLSQAPVQGHDLAALIYTSGTTGMPKGVMLGHANMRAAWRSVQAYLQLREDDVIGLALPMSFSYGLYHVLMGLGLGATVVIERGMAFPVKLLQRWAQERVTVFPGVPTLFASLLAQNLERHDLHHLRIVTNAAAPLPTAHLQRLRAAWPQARFFAMYGMTECKRASYLDPADADERAGSVGRGMPGQRHWLVDEAGREVPCGGTGQLVVAGEHVMQGYWRNAQATAEKLRPAPDGTPALHTGDIFRSDADGYLYFVARSDDIIKTRGEKVSPVEVEHAICQIAGVADTAVVGCPTNFWATPSMPM</sequence>
<feature type="domain" description="AMP-dependent synthetase/ligase" evidence="1">
    <location>
        <begin position="42"/>
        <end position="398"/>
    </location>
</feature>
<gene>
    <name evidence="2" type="ORF">FSC37_03805</name>
</gene>
<protein>
    <submittedName>
        <fullName evidence="2">Acyl--CoA ligase</fullName>
    </submittedName>
</protein>
<keyword evidence="2" id="KW-0436">Ligase</keyword>
<dbReference type="AlphaFoldDB" id="A0A5C6TY56"/>
<name>A0A5C6TY56_9BURK</name>
<dbReference type="Gene3D" id="3.40.50.12780">
    <property type="entry name" value="N-terminal domain of ligase-like"/>
    <property type="match status" value="1"/>
</dbReference>
<dbReference type="PANTHER" id="PTHR43767:SF10">
    <property type="entry name" value="SURFACTIN SYNTHASE SUBUNIT 1"/>
    <property type="match status" value="1"/>
</dbReference>